<proteinExistence type="predicted"/>
<feature type="compositionally biased region" description="Basic and acidic residues" evidence="1">
    <location>
        <begin position="253"/>
        <end position="276"/>
    </location>
</feature>
<dbReference type="OrthoDB" id="6620644at2759"/>
<feature type="compositionally biased region" description="Polar residues" evidence="1">
    <location>
        <begin position="242"/>
        <end position="251"/>
    </location>
</feature>
<sequence length="316" mass="35496">MQAAGTLRGTRAISLLVLLVPLIGYAYSIPLQYLPSIPGYVPVYIRYGDEPLEDINPELAEAFGEASSSAKLDSTLAHVSDNFKDNDIDALLEEESGKHAYPLRVRATESRSFTTADDDRQSNKPKLLTIYELPDDNDNRRNRRRNRSRNRMKTRREPAIKVSPLSDAERDELEKLAIEVEKEETKPNELFVPSSKSSELPHATTRNRHRAHKFISPIKVQNPLDESSTDLPEIPQVEARSKSSNNRNVAASKTDKSETDARPKAGKREPPIKEQRPATILSNVEKLSPIDLPDKSTAEENKTRNSTETNDEVAME</sequence>
<feature type="compositionally biased region" description="Basic residues" evidence="1">
    <location>
        <begin position="141"/>
        <end position="154"/>
    </location>
</feature>
<evidence type="ECO:0000313" key="3">
    <source>
        <dbReference type="Proteomes" id="UP000008237"/>
    </source>
</evidence>
<accession>E2BXS5</accession>
<protein>
    <submittedName>
        <fullName evidence="2">Uncharacterized protein</fullName>
    </submittedName>
</protein>
<dbReference type="EMBL" id="GL451314">
    <property type="protein sequence ID" value="EFN79482.1"/>
    <property type="molecule type" value="Genomic_DNA"/>
</dbReference>
<feature type="compositionally biased region" description="Basic and acidic residues" evidence="1">
    <location>
        <begin position="292"/>
        <end position="305"/>
    </location>
</feature>
<dbReference type="OMA" id="EPPIKEQ"/>
<feature type="region of interest" description="Disordered" evidence="1">
    <location>
        <begin position="180"/>
        <end position="316"/>
    </location>
</feature>
<reference evidence="2 3" key="1">
    <citation type="journal article" date="2010" name="Science">
        <title>Genomic comparison of the ants Camponotus floridanus and Harpegnathos saltator.</title>
        <authorList>
            <person name="Bonasio R."/>
            <person name="Zhang G."/>
            <person name="Ye C."/>
            <person name="Mutti N.S."/>
            <person name="Fang X."/>
            <person name="Qin N."/>
            <person name="Donahue G."/>
            <person name="Yang P."/>
            <person name="Li Q."/>
            <person name="Li C."/>
            <person name="Zhang P."/>
            <person name="Huang Z."/>
            <person name="Berger S.L."/>
            <person name="Reinberg D."/>
            <person name="Wang J."/>
            <person name="Liebig J."/>
        </authorList>
    </citation>
    <scope>NUCLEOTIDE SEQUENCE [LARGE SCALE GENOMIC DNA]</scope>
    <source>
        <strain evidence="2 3">R22 G/1</strain>
    </source>
</reference>
<evidence type="ECO:0000313" key="2">
    <source>
        <dbReference type="EMBL" id="EFN79482.1"/>
    </source>
</evidence>
<dbReference type="AlphaFoldDB" id="E2BXS5"/>
<name>E2BXS5_HARSA</name>
<dbReference type="Proteomes" id="UP000008237">
    <property type="component" value="Unassembled WGS sequence"/>
</dbReference>
<dbReference type="STRING" id="610380.E2BXS5"/>
<dbReference type="KEGG" id="hst:105187738"/>
<dbReference type="InParanoid" id="E2BXS5"/>
<evidence type="ECO:0000256" key="1">
    <source>
        <dbReference type="SAM" id="MobiDB-lite"/>
    </source>
</evidence>
<keyword evidence="3" id="KW-1185">Reference proteome</keyword>
<gene>
    <name evidence="2" type="ORF">EAI_12436</name>
</gene>
<feature type="region of interest" description="Disordered" evidence="1">
    <location>
        <begin position="110"/>
        <end position="168"/>
    </location>
</feature>
<organism evidence="3">
    <name type="scientific">Harpegnathos saltator</name>
    <name type="common">Jerdon's jumping ant</name>
    <dbReference type="NCBI Taxonomy" id="610380"/>
    <lineage>
        <taxon>Eukaryota</taxon>
        <taxon>Metazoa</taxon>
        <taxon>Ecdysozoa</taxon>
        <taxon>Arthropoda</taxon>
        <taxon>Hexapoda</taxon>
        <taxon>Insecta</taxon>
        <taxon>Pterygota</taxon>
        <taxon>Neoptera</taxon>
        <taxon>Endopterygota</taxon>
        <taxon>Hymenoptera</taxon>
        <taxon>Apocrita</taxon>
        <taxon>Aculeata</taxon>
        <taxon>Formicoidea</taxon>
        <taxon>Formicidae</taxon>
        <taxon>Ponerinae</taxon>
        <taxon>Ponerini</taxon>
        <taxon>Harpegnathos</taxon>
    </lineage>
</organism>